<dbReference type="PANTHER" id="PTHR30003:SF2">
    <property type="entry name" value="L-LACTATE PERMEASE"/>
    <property type="match status" value="1"/>
</dbReference>
<feature type="transmembrane region" description="Helical" evidence="8">
    <location>
        <begin position="129"/>
        <end position="149"/>
    </location>
</feature>
<dbReference type="PANTHER" id="PTHR30003">
    <property type="entry name" value="L-LACTATE PERMEASE"/>
    <property type="match status" value="1"/>
</dbReference>
<feature type="transmembrane region" description="Helical" evidence="8">
    <location>
        <begin position="220"/>
        <end position="238"/>
    </location>
</feature>
<dbReference type="GO" id="GO:0015295">
    <property type="term" value="F:solute:proton symporter activity"/>
    <property type="evidence" value="ECO:0007669"/>
    <property type="project" value="TreeGrafter"/>
</dbReference>
<evidence type="ECO:0000256" key="8">
    <source>
        <dbReference type="RuleBase" id="RU365092"/>
    </source>
</evidence>
<evidence type="ECO:0000256" key="6">
    <source>
        <dbReference type="ARBA" id="ARBA00022989"/>
    </source>
</evidence>
<dbReference type="KEGG" id="bbh:BN112_2467"/>
<feature type="transmembrane region" description="Helical" evidence="8">
    <location>
        <begin position="6"/>
        <end position="27"/>
    </location>
</feature>
<dbReference type="Proteomes" id="UP000007564">
    <property type="component" value="Chromosome"/>
</dbReference>
<feature type="transmembrane region" description="Helical" evidence="8">
    <location>
        <begin position="106"/>
        <end position="123"/>
    </location>
</feature>
<sequence length="543" mass="57339">MDSTPGLMHWLLAALPIVALIVLMVAMRWTAQQAGTTGIFIASAVAVLAFATPLDTLAVASAKGVWDALFILYVIWPALLLYHVMSHSGGYDALRRGIELMSRNELFVIVALGWVFASFLQGIDGFGTPIAVVAPLLVAFGMRPVYAVAIPIIAHIWAKFYGTLGVGWLATLQVVDIDAATTASTALQAALLISIQAVLGGFTIVWLYGRWAAIRSGWPLVLVIAAIQGLGQVAAVYVDPVLAAFLPATAALVALIPLSRWSRYREPDASIVERPAMLDHASRKRVDAEPPMGLWTALAPYGLLTVLALCVSMIDPLHSRLDAVAWGLAFPEVATGLGMTTAAAAQYSALRPFSHPGAYILLTALLTFVVFHRRGYFRKWAEQHGEPPARIVPELLQGAVPASIPIIAFLVMASIMKHSGQNLTLAMGIAAVAPAYVFAFLSNAIGILGAFMTSSSTSSQVIFSDVQMRLAQAKGLPVSTILAAQSAGGAIGNAIAPANVVMGASTAGIAGQEGEILRKTLPWTVLAFVLTGVATVLLALFMQ</sequence>
<feature type="transmembrane region" description="Helical" evidence="8">
    <location>
        <begin position="395"/>
        <end position="413"/>
    </location>
</feature>
<comment type="function">
    <text evidence="8">Uptake of L-lactate across the membrane. Can also transport D-lactate and glycolate.</text>
</comment>
<feature type="transmembrane region" description="Helical" evidence="8">
    <location>
        <begin position="357"/>
        <end position="375"/>
    </location>
</feature>
<dbReference type="GeneID" id="56480355"/>
<comment type="similarity">
    <text evidence="2 8">Belongs to the lactate permease family.</text>
</comment>
<accession>A0A0C6P8E2</accession>
<feature type="transmembrane region" description="Helical" evidence="8">
    <location>
        <begin position="326"/>
        <end position="345"/>
    </location>
</feature>
<evidence type="ECO:0000256" key="2">
    <source>
        <dbReference type="ARBA" id="ARBA00010100"/>
    </source>
</evidence>
<feature type="transmembrane region" description="Helical" evidence="8">
    <location>
        <begin position="425"/>
        <end position="451"/>
    </location>
</feature>
<dbReference type="GO" id="GO:0015129">
    <property type="term" value="F:lactate transmembrane transporter activity"/>
    <property type="evidence" value="ECO:0007669"/>
    <property type="project" value="UniProtKB-UniRule"/>
</dbReference>
<evidence type="ECO:0000256" key="4">
    <source>
        <dbReference type="ARBA" id="ARBA00022475"/>
    </source>
</evidence>
<dbReference type="HOGENOM" id="CLU_021628_4_0_4"/>
<dbReference type="AlphaFoldDB" id="A0A0C6P8E2"/>
<name>A0A0C6P8E2_BORBO</name>
<feature type="transmembrane region" description="Helical" evidence="8">
    <location>
        <begin position="68"/>
        <end position="85"/>
    </location>
</feature>
<feature type="transmembrane region" description="Helical" evidence="8">
    <location>
        <begin position="187"/>
        <end position="208"/>
    </location>
</feature>
<feature type="transmembrane region" description="Helical" evidence="8">
    <location>
        <begin position="156"/>
        <end position="175"/>
    </location>
</feature>
<keyword evidence="7 8" id="KW-0472">Membrane</keyword>
<evidence type="ECO:0000256" key="5">
    <source>
        <dbReference type="ARBA" id="ARBA00022692"/>
    </source>
</evidence>
<keyword evidence="8" id="KW-0997">Cell inner membrane</keyword>
<evidence type="ECO:0000256" key="7">
    <source>
        <dbReference type="ARBA" id="ARBA00023136"/>
    </source>
</evidence>
<evidence type="ECO:0000313" key="9">
    <source>
        <dbReference type="EMBL" id="CCJ54384.1"/>
    </source>
</evidence>
<evidence type="ECO:0000256" key="1">
    <source>
        <dbReference type="ARBA" id="ARBA00004651"/>
    </source>
</evidence>
<organism evidence="9 10">
    <name type="scientific">Bordetella bronchiseptica 253</name>
    <dbReference type="NCBI Taxonomy" id="568707"/>
    <lineage>
        <taxon>Bacteria</taxon>
        <taxon>Pseudomonadati</taxon>
        <taxon>Pseudomonadota</taxon>
        <taxon>Betaproteobacteria</taxon>
        <taxon>Burkholderiales</taxon>
        <taxon>Alcaligenaceae</taxon>
        <taxon>Bordetella</taxon>
    </lineage>
</organism>
<feature type="transmembrane region" description="Helical" evidence="8">
    <location>
        <begin position="521"/>
        <end position="541"/>
    </location>
</feature>
<dbReference type="EMBL" id="HE965806">
    <property type="protein sequence ID" value="CCJ54384.1"/>
    <property type="molecule type" value="Genomic_DNA"/>
</dbReference>
<gene>
    <name evidence="9" type="ORF">BN112_2467</name>
</gene>
<keyword evidence="5 8" id="KW-0812">Transmembrane</keyword>
<dbReference type="RefSeq" id="WP_003808649.1">
    <property type="nucleotide sequence ID" value="NC_019382.1"/>
</dbReference>
<evidence type="ECO:0000256" key="3">
    <source>
        <dbReference type="ARBA" id="ARBA00022448"/>
    </source>
</evidence>
<proteinExistence type="inferred from homology"/>
<dbReference type="InterPro" id="IPR003804">
    <property type="entry name" value="Lactate_perm"/>
</dbReference>
<dbReference type="GO" id="GO:0005886">
    <property type="term" value="C:plasma membrane"/>
    <property type="evidence" value="ECO:0007669"/>
    <property type="project" value="UniProtKB-SubCell"/>
</dbReference>
<dbReference type="OrthoDB" id="9761056at2"/>
<reference evidence="9 10" key="1">
    <citation type="journal article" date="2012" name="BMC Genomics">
        <title>Comparative genomics of the classical Bordetella subspecies: the evolution and exchange of virulence-associated diversity amongst closely related pathogens.</title>
        <authorList>
            <person name="Park J."/>
            <person name="Zhang Y."/>
            <person name="Buboltz A.M."/>
            <person name="Zhang X."/>
            <person name="Schuster S.C."/>
            <person name="Ahuja U."/>
            <person name="Liu M."/>
            <person name="Miller J.F."/>
            <person name="Sebaihia M."/>
            <person name="Bentley S.D."/>
            <person name="Parkhill J."/>
            <person name="Harvill E.T."/>
        </authorList>
    </citation>
    <scope>NUCLEOTIDE SEQUENCE [LARGE SCALE GENOMIC DNA]</scope>
    <source>
        <strain evidence="9 10">253</strain>
    </source>
</reference>
<protein>
    <recommendedName>
        <fullName evidence="8">L-lactate permease</fullName>
    </recommendedName>
</protein>
<evidence type="ECO:0000313" key="10">
    <source>
        <dbReference type="Proteomes" id="UP000007564"/>
    </source>
</evidence>
<keyword evidence="6 8" id="KW-1133">Transmembrane helix</keyword>
<keyword evidence="4" id="KW-1003">Cell membrane</keyword>
<dbReference type="Pfam" id="PF02652">
    <property type="entry name" value="Lactate_perm"/>
    <property type="match status" value="1"/>
</dbReference>
<keyword evidence="3 8" id="KW-0813">Transport</keyword>
<comment type="subcellular location">
    <subcellularLocation>
        <location evidence="8">Cell inner membrane</location>
        <topology evidence="8">Multi-pass membrane protein</topology>
    </subcellularLocation>
    <subcellularLocation>
        <location evidence="1">Cell membrane</location>
        <topology evidence="1">Multi-pass membrane protein</topology>
    </subcellularLocation>
</comment>
<feature type="transmembrane region" description="Helical" evidence="8">
    <location>
        <begin position="39"/>
        <end position="62"/>
    </location>
</feature>
<feature type="transmembrane region" description="Helical" evidence="8">
    <location>
        <begin position="292"/>
        <end position="314"/>
    </location>
</feature>